<evidence type="ECO:0000256" key="1">
    <source>
        <dbReference type="SAM" id="MobiDB-lite"/>
    </source>
</evidence>
<feature type="compositionally biased region" description="Basic and acidic residues" evidence="1">
    <location>
        <begin position="72"/>
        <end position="97"/>
    </location>
</feature>
<proteinExistence type="predicted"/>
<feature type="compositionally biased region" description="Basic and acidic residues" evidence="1">
    <location>
        <begin position="14"/>
        <end position="65"/>
    </location>
</feature>
<dbReference type="AlphaFoldDB" id="J9DNF6"/>
<comment type="caution">
    <text evidence="2">The sequence shown here is derived from an EMBL/GenBank/DDBJ whole genome shotgun (WGS) entry which is preliminary data.</text>
</comment>
<name>J9DNF6_EDHAE</name>
<organism evidence="2 3">
    <name type="scientific">Edhazardia aedis (strain USNM 41457)</name>
    <name type="common">Microsporidian parasite</name>
    <dbReference type="NCBI Taxonomy" id="1003232"/>
    <lineage>
        <taxon>Eukaryota</taxon>
        <taxon>Fungi</taxon>
        <taxon>Fungi incertae sedis</taxon>
        <taxon>Microsporidia</taxon>
        <taxon>Edhazardia</taxon>
    </lineage>
</organism>
<gene>
    <name evidence="2" type="ORF">EDEG_01631</name>
</gene>
<evidence type="ECO:0000313" key="2">
    <source>
        <dbReference type="EMBL" id="EJW04055.1"/>
    </source>
</evidence>
<protein>
    <submittedName>
        <fullName evidence="2">Uncharacterized protein</fullName>
    </submittedName>
</protein>
<reference evidence="3" key="2">
    <citation type="submission" date="2015-07" db="EMBL/GenBank/DDBJ databases">
        <title>Contrasting host-pathogen interactions and genome evolution in two generalist and specialist microsporidian pathogens of mosquitoes.</title>
        <authorList>
            <consortium name="The Broad Institute Genomics Platform"/>
            <consortium name="The Broad Institute Genome Sequencing Center for Infectious Disease"/>
            <person name="Cuomo C.A."/>
            <person name="Sanscrainte N.D."/>
            <person name="Goldberg J.M."/>
            <person name="Heiman D."/>
            <person name="Young S."/>
            <person name="Zeng Q."/>
            <person name="Becnel J.J."/>
            <person name="Birren B.W."/>
        </authorList>
    </citation>
    <scope>NUCLEOTIDE SEQUENCE [LARGE SCALE GENOMIC DNA]</scope>
    <source>
        <strain evidence="3">USNM 41457</strain>
    </source>
</reference>
<dbReference type="HOGENOM" id="CLU_1294386_0_0_1"/>
<dbReference type="Proteomes" id="UP000003163">
    <property type="component" value="Unassembled WGS sequence"/>
</dbReference>
<feature type="region of interest" description="Disordered" evidence="1">
    <location>
        <begin position="1"/>
        <end position="100"/>
    </location>
</feature>
<accession>J9DNF6</accession>
<dbReference type="InParanoid" id="J9DNF6"/>
<evidence type="ECO:0000313" key="3">
    <source>
        <dbReference type="Proteomes" id="UP000003163"/>
    </source>
</evidence>
<sequence>MNRKLKPQEIQAIIKDEPKIETAENQAIRKDEPKVETTENQASRKDESKIKTAENSDQNNTEKLKNYNSLAEKPKNKLHNDGKKNDDRSDKEFDKPYPVKNNKTNINTVIIDPSEYDYIIDILPRKKLDPTQDFHCYTANDIYAAVGPASGPSLYDELKEAMKNDTDPTLPSPIIGKTVHSDQLYSYNFPNPATKYNKKKRQIKILQILCLKT</sequence>
<reference evidence="2 3" key="1">
    <citation type="submission" date="2011-08" db="EMBL/GenBank/DDBJ databases">
        <authorList>
            <person name="Liu Z.J."/>
            <person name="Shi F.L."/>
            <person name="Lu J.Q."/>
            <person name="Li M."/>
            <person name="Wang Z.L."/>
        </authorList>
    </citation>
    <scope>NUCLEOTIDE SEQUENCE [LARGE SCALE GENOMIC DNA]</scope>
    <source>
        <strain evidence="2 3">USNM 41457</strain>
    </source>
</reference>
<dbReference type="VEuPathDB" id="MicrosporidiaDB:EDEG_01631"/>
<dbReference type="EMBL" id="AFBI03000024">
    <property type="protein sequence ID" value="EJW04055.1"/>
    <property type="molecule type" value="Genomic_DNA"/>
</dbReference>
<keyword evidence="3" id="KW-1185">Reference proteome</keyword>